<evidence type="ECO:0008006" key="3">
    <source>
        <dbReference type="Google" id="ProtNLM"/>
    </source>
</evidence>
<organism evidence="1 2">
    <name type="scientific">Ciona savignyi</name>
    <name type="common">Pacific transparent sea squirt</name>
    <dbReference type="NCBI Taxonomy" id="51511"/>
    <lineage>
        <taxon>Eukaryota</taxon>
        <taxon>Metazoa</taxon>
        <taxon>Chordata</taxon>
        <taxon>Tunicata</taxon>
        <taxon>Ascidiacea</taxon>
        <taxon>Phlebobranchia</taxon>
        <taxon>Cionidae</taxon>
        <taxon>Ciona</taxon>
    </lineage>
</organism>
<evidence type="ECO:0000313" key="2">
    <source>
        <dbReference type="Proteomes" id="UP000007875"/>
    </source>
</evidence>
<dbReference type="InParanoid" id="H2ZE26"/>
<dbReference type="Proteomes" id="UP000007875">
    <property type="component" value="Unassembled WGS sequence"/>
</dbReference>
<keyword evidence="2" id="KW-1185">Reference proteome</keyword>
<name>H2ZE26_CIOSA</name>
<dbReference type="PANTHER" id="PTHR38487">
    <property type="entry name" value="TESTIS EXPRESSED 11"/>
    <property type="match status" value="1"/>
</dbReference>
<protein>
    <recommendedName>
        <fullName evidence="3">Protein ZIP4 homolog</fullName>
    </recommendedName>
</protein>
<dbReference type="Ensembl" id="ENSCSAVT00000016021.1">
    <property type="protein sequence ID" value="ENSCSAVP00000015842.1"/>
    <property type="gene ID" value="ENSCSAVG00000009313.1"/>
</dbReference>
<accession>H2ZE26</accession>
<dbReference type="eggNOG" id="KOG4814">
    <property type="taxonomic scope" value="Eukaryota"/>
</dbReference>
<reference evidence="2" key="1">
    <citation type="submission" date="2003-08" db="EMBL/GenBank/DDBJ databases">
        <authorList>
            <person name="Birren B."/>
            <person name="Nusbaum C."/>
            <person name="Abebe A."/>
            <person name="Abouelleil A."/>
            <person name="Adekoya E."/>
            <person name="Ait-zahra M."/>
            <person name="Allen N."/>
            <person name="Allen T."/>
            <person name="An P."/>
            <person name="Anderson M."/>
            <person name="Anderson S."/>
            <person name="Arachchi H."/>
            <person name="Armbruster J."/>
            <person name="Bachantsang P."/>
            <person name="Baldwin J."/>
            <person name="Barry A."/>
            <person name="Bayul T."/>
            <person name="Blitshsteyn B."/>
            <person name="Bloom T."/>
            <person name="Blye J."/>
            <person name="Boguslavskiy L."/>
            <person name="Borowsky M."/>
            <person name="Boukhgalter B."/>
            <person name="Brunache A."/>
            <person name="Butler J."/>
            <person name="Calixte N."/>
            <person name="Calvo S."/>
            <person name="Camarata J."/>
            <person name="Campo K."/>
            <person name="Chang J."/>
            <person name="Cheshatsang Y."/>
            <person name="Citroen M."/>
            <person name="Collymore A."/>
            <person name="Considine T."/>
            <person name="Cook A."/>
            <person name="Cooke P."/>
            <person name="Corum B."/>
            <person name="Cuomo C."/>
            <person name="David R."/>
            <person name="Dawoe T."/>
            <person name="Degray S."/>
            <person name="Dodge S."/>
            <person name="Dooley K."/>
            <person name="Dorje P."/>
            <person name="Dorjee K."/>
            <person name="Dorris L."/>
            <person name="Duffey N."/>
            <person name="Dupes A."/>
            <person name="Elkins T."/>
            <person name="Engels R."/>
            <person name="Erickson J."/>
            <person name="Farina A."/>
            <person name="Faro S."/>
            <person name="Ferreira P."/>
            <person name="Fischer H."/>
            <person name="Fitzgerald M."/>
            <person name="Foley K."/>
            <person name="Gage D."/>
            <person name="Galagan J."/>
            <person name="Gearin G."/>
            <person name="Gnerre S."/>
            <person name="Gnirke A."/>
            <person name="Goyette A."/>
            <person name="Graham J."/>
            <person name="Grandbois E."/>
            <person name="Gyaltsen K."/>
            <person name="Hafez N."/>
            <person name="Hagopian D."/>
            <person name="Hagos B."/>
            <person name="Hall J."/>
            <person name="Hatcher B."/>
            <person name="Heller A."/>
            <person name="Higgins H."/>
            <person name="Honan T."/>
            <person name="Horn A."/>
            <person name="Houde N."/>
            <person name="Hughes L."/>
            <person name="Hulme W."/>
            <person name="Husby E."/>
            <person name="Iliev I."/>
            <person name="Jaffe D."/>
            <person name="Jones C."/>
            <person name="Kamal M."/>
            <person name="Kamat A."/>
            <person name="Kamvysselis M."/>
            <person name="Karlsson E."/>
            <person name="Kells C."/>
            <person name="Kieu A."/>
            <person name="Kisner P."/>
            <person name="Kodira C."/>
            <person name="Kulbokas E."/>
            <person name="Labutti K."/>
            <person name="Lama D."/>
            <person name="Landers T."/>
            <person name="Leger J."/>
            <person name="Levine S."/>
            <person name="Lewis D."/>
            <person name="Lewis T."/>
            <person name="Lindblad-toh K."/>
            <person name="Liu X."/>
            <person name="Lokyitsang T."/>
            <person name="Lokyitsang Y."/>
            <person name="Lucien O."/>
            <person name="Lui A."/>
            <person name="Ma L.J."/>
            <person name="Mabbitt R."/>
            <person name="Macdonald J."/>
            <person name="Maclean C."/>
            <person name="Major J."/>
            <person name="Manning J."/>
            <person name="Marabella R."/>
            <person name="Maru K."/>
            <person name="Matthews C."/>
            <person name="Mauceli E."/>
            <person name="Mccarthy M."/>
            <person name="Mcdonough S."/>
            <person name="Mcghee T."/>
            <person name="Meldrim J."/>
            <person name="Meneus L."/>
            <person name="Mesirov J."/>
            <person name="Mihalev A."/>
            <person name="Mihova T."/>
            <person name="Mikkelsen T."/>
            <person name="Mlenga V."/>
            <person name="Moru K."/>
            <person name="Mozes J."/>
            <person name="Mulrain L."/>
            <person name="Munson G."/>
            <person name="Naylor J."/>
            <person name="Newes C."/>
            <person name="Nguyen C."/>
            <person name="Nguyen N."/>
            <person name="Nguyen T."/>
            <person name="Nicol R."/>
            <person name="Nielsen C."/>
            <person name="Nizzari M."/>
            <person name="Norbu C."/>
            <person name="Norbu N."/>
            <person name="O'donnell P."/>
            <person name="Okoawo O."/>
            <person name="O'leary S."/>
            <person name="Omotosho B."/>
            <person name="O'neill K."/>
            <person name="Osman S."/>
            <person name="Parker S."/>
            <person name="Perrin D."/>
            <person name="Phunkhang P."/>
            <person name="Piqani B."/>
            <person name="Purcell S."/>
            <person name="Rachupka T."/>
            <person name="Ramasamy U."/>
            <person name="Rameau R."/>
            <person name="Ray V."/>
            <person name="Raymond C."/>
            <person name="Retta R."/>
            <person name="Richardson S."/>
            <person name="Rise C."/>
            <person name="Rodriguez J."/>
            <person name="Rogers J."/>
            <person name="Rogov P."/>
            <person name="Rutman M."/>
            <person name="Schupbach R."/>
            <person name="Seaman C."/>
            <person name="Settipalli S."/>
            <person name="Sharpe T."/>
            <person name="Sheridan J."/>
            <person name="Sherpa N."/>
            <person name="Shi J."/>
            <person name="Smirnov S."/>
            <person name="Smith C."/>
            <person name="Sougnez C."/>
            <person name="Spencer B."/>
            <person name="Stalker J."/>
            <person name="Stange-thomann N."/>
            <person name="Stavropoulos S."/>
            <person name="Stetson K."/>
            <person name="Stone C."/>
            <person name="Stone S."/>
            <person name="Stubbs M."/>
            <person name="Talamas J."/>
            <person name="Tchuinga P."/>
            <person name="Tenzing P."/>
            <person name="Tesfaye S."/>
            <person name="Theodore J."/>
            <person name="Thoulutsang Y."/>
            <person name="Topham K."/>
            <person name="Towey S."/>
            <person name="Tsamla T."/>
            <person name="Tsomo N."/>
            <person name="Vallee D."/>
            <person name="Vassiliev H."/>
            <person name="Venkataraman V."/>
            <person name="Vinson J."/>
            <person name="Vo A."/>
            <person name="Wade C."/>
            <person name="Wang S."/>
            <person name="Wangchuk T."/>
            <person name="Wangdi T."/>
            <person name="Whittaker C."/>
            <person name="Wilkinson J."/>
            <person name="Wu Y."/>
            <person name="Wyman D."/>
            <person name="Yadav S."/>
            <person name="Yang S."/>
            <person name="Yang X."/>
            <person name="Yeager S."/>
            <person name="Yee E."/>
            <person name="Young G."/>
            <person name="Zainoun J."/>
            <person name="Zembeck L."/>
            <person name="Zimmer A."/>
            <person name="Zody M."/>
            <person name="Lander E."/>
        </authorList>
    </citation>
    <scope>NUCLEOTIDE SEQUENCE [LARGE SCALE GENOMIC DNA]</scope>
</reference>
<dbReference type="GeneTree" id="ENSGT00940000167940"/>
<dbReference type="AlphaFoldDB" id="H2ZE26"/>
<sequence length="311" mass="35084">MALQAKENPHRMKKLYLLCKNLLCLLEPDECALLRQKTCLLMCAACGLTLARVADSLQSMIPELEEVLSTVADCRTVCEHLAAFSGSDFPQSNDKSAVLLLLYHFEALAKLVSAKRGDNRADDLDALFDELHSLPLADAKTFETIAGLAVEYPAYHAEICTRGLKVAIGKIEQSLSTMENKESKNEALKRLSGLYRMLIDTCLKQGSDSDPVNKEESWKHCNEAFLLLSKPDQSFPETELAWLTTRAWNVGVKLFVSDHVVEAEHWCAFALRLLAKLDLYKESYEKRMNNVYQEILEKKDLMTRKLHKTAV</sequence>
<dbReference type="PANTHER" id="PTHR38487:SF1">
    <property type="entry name" value="PROTEIN ZIP4 HOMOLOG"/>
    <property type="match status" value="1"/>
</dbReference>
<dbReference type="HOGENOM" id="CLU_089837_0_0_1"/>
<reference evidence="1" key="3">
    <citation type="submission" date="2025-09" db="UniProtKB">
        <authorList>
            <consortium name="Ensembl"/>
        </authorList>
    </citation>
    <scope>IDENTIFICATION</scope>
</reference>
<proteinExistence type="predicted"/>
<reference evidence="1" key="2">
    <citation type="submission" date="2025-08" db="UniProtKB">
        <authorList>
            <consortium name="Ensembl"/>
        </authorList>
    </citation>
    <scope>IDENTIFICATION</scope>
</reference>
<dbReference type="OMA" id="LEPDECA"/>
<evidence type="ECO:0000313" key="1">
    <source>
        <dbReference type="Ensembl" id="ENSCSAVP00000015842.1"/>
    </source>
</evidence>